<dbReference type="RefSeq" id="WP_064552300.1">
    <property type="nucleotide sequence ID" value="NZ_LXMA01000034.1"/>
</dbReference>
<evidence type="ECO:0000313" key="2">
    <source>
        <dbReference type="EMBL" id="OAT72517.1"/>
    </source>
</evidence>
<feature type="transmembrane region" description="Helical" evidence="1">
    <location>
        <begin position="32"/>
        <end position="57"/>
    </location>
</feature>
<sequence length="62" mass="6505">MKKTILVMLVLLGGLIGGFVLSIAIVDTSFQLFGVSFGSLILLLPVAGAGIALMLFLRKRNG</sequence>
<keyword evidence="1" id="KW-1133">Transmembrane helix</keyword>
<protein>
    <submittedName>
        <fullName evidence="2">Uncharacterized protein</fullName>
    </submittedName>
</protein>
<dbReference type="OrthoDB" id="2974611at2"/>
<evidence type="ECO:0000313" key="3">
    <source>
        <dbReference type="Proteomes" id="UP000078290"/>
    </source>
</evidence>
<keyword evidence="1" id="KW-0472">Membrane</keyword>
<gene>
    <name evidence="2" type="ORF">A7K69_10400</name>
</gene>
<accession>A0A1B7KR15</accession>
<keyword evidence="1" id="KW-0812">Transmembrane</keyword>
<organism evidence="2 3">
    <name type="scientific">Parageobacillus thermoglucosidasius</name>
    <name type="common">Geobacillus thermoglucosidasius</name>
    <dbReference type="NCBI Taxonomy" id="1426"/>
    <lineage>
        <taxon>Bacteria</taxon>
        <taxon>Bacillati</taxon>
        <taxon>Bacillota</taxon>
        <taxon>Bacilli</taxon>
        <taxon>Bacillales</taxon>
        <taxon>Anoxybacillaceae</taxon>
        <taxon>Parageobacillus</taxon>
    </lineage>
</organism>
<evidence type="ECO:0000256" key="1">
    <source>
        <dbReference type="SAM" id="Phobius"/>
    </source>
</evidence>
<proteinExistence type="predicted"/>
<dbReference type="AlphaFoldDB" id="A0A1B7KR15"/>
<feature type="transmembrane region" description="Helical" evidence="1">
    <location>
        <begin position="5"/>
        <end position="26"/>
    </location>
</feature>
<dbReference type="EMBL" id="LXMA01000034">
    <property type="protein sequence ID" value="OAT72517.1"/>
    <property type="molecule type" value="Genomic_DNA"/>
</dbReference>
<reference evidence="3" key="1">
    <citation type="submission" date="2016-05" db="EMBL/GenBank/DDBJ databases">
        <authorList>
            <person name="Wang W."/>
            <person name="Zhu L."/>
        </authorList>
    </citation>
    <scope>NUCLEOTIDE SEQUENCE [LARGE SCALE GENOMIC DNA]</scope>
    <source>
        <strain evidence="3">W-2</strain>
    </source>
</reference>
<dbReference type="Proteomes" id="UP000078290">
    <property type="component" value="Unassembled WGS sequence"/>
</dbReference>
<name>A0A1B7KR15_PARTM</name>
<comment type="caution">
    <text evidence="2">The sequence shown here is derived from an EMBL/GenBank/DDBJ whole genome shotgun (WGS) entry which is preliminary data.</text>
</comment>